<feature type="non-terminal residue" evidence="1">
    <location>
        <position position="124"/>
    </location>
</feature>
<keyword evidence="2" id="KW-1185">Reference proteome</keyword>
<accession>A0A9P5X1B6</accession>
<gene>
    <name evidence="1" type="ORF">P691DRAFT_608488</name>
</gene>
<reference evidence="1" key="1">
    <citation type="submission" date="2020-11" db="EMBL/GenBank/DDBJ databases">
        <authorList>
            <consortium name="DOE Joint Genome Institute"/>
            <person name="Ahrendt S."/>
            <person name="Riley R."/>
            <person name="Andreopoulos W."/>
            <person name="Labutti K."/>
            <person name="Pangilinan J."/>
            <person name="Ruiz-Duenas F.J."/>
            <person name="Barrasa J.M."/>
            <person name="Sanchez-Garcia M."/>
            <person name="Camarero S."/>
            <person name="Miyauchi S."/>
            <person name="Serrano A."/>
            <person name="Linde D."/>
            <person name="Babiker R."/>
            <person name="Drula E."/>
            <person name="Ayuso-Fernandez I."/>
            <person name="Pacheco R."/>
            <person name="Padilla G."/>
            <person name="Ferreira P."/>
            <person name="Barriuso J."/>
            <person name="Kellner H."/>
            <person name="Castanera R."/>
            <person name="Alfaro M."/>
            <person name="Ramirez L."/>
            <person name="Pisabarro A.G."/>
            <person name="Kuo A."/>
            <person name="Tritt A."/>
            <person name="Lipzen A."/>
            <person name="He G."/>
            <person name="Yan M."/>
            <person name="Ng V."/>
            <person name="Cullen D."/>
            <person name="Martin F."/>
            <person name="Rosso M.-N."/>
            <person name="Henrissat B."/>
            <person name="Hibbett D."/>
            <person name="Martinez A.T."/>
            <person name="Grigoriev I.V."/>
        </authorList>
    </citation>
    <scope>NUCLEOTIDE SEQUENCE</scope>
    <source>
        <strain evidence="1">MF-IS2</strain>
    </source>
</reference>
<evidence type="ECO:0000313" key="2">
    <source>
        <dbReference type="Proteomes" id="UP000807342"/>
    </source>
</evidence>
<dbReference type="Proteomes" id="UP000807342">
    <property type="component" value="Unassembled WGS sequence"/>
</dbReference>
<comment type="caution">
    <text evidence="1">The sequence shown here is derived from an EMBL/GenBank/DDBJ whole genome shotgun (WGS) entry which is preliminary data.</text>
</comment>
<protein>
    <submittedName>
        <fullName evidence="1">Uncharacterized protein</fullName>
    </submittedName>
</protein>
<name>A0A9P5X1B6_9AGAR</name>
<dbReference type="OrthoDB" id="412006at2759"/>
<proteinExistence type="predicted"/>
<dbReference type="EMBL" id="MU152076">
    <property type="protein sequence ID" value="KAF9441076.1"/>
    <property type="molecule type" value="Genomic_DNA"/>
</dbReference>
<evidence type="ECO:0000313" key="1">
    <source>
        <dbReference type="EMBL" id="KAF9441076.1"/>
    </source>
</evidence>
<organism evidence="1 2">
    <name type="scientific">Macrolepiota fuliginosa MF-IS2</name>
    <dbReference type="NCBI Taxonomy" id="1400762"/>
    <lineage>
        <taxon>Eukaryota</taxon>
        <taxon>Fungi</taxon>
        <taxon>Dikarya</taxon>
        <taxon>Basidiomycota</taxon>
        <taxon>Agaricomycotina</taxon>
        <taxon>Agaricomycetes</taxon>
        <taxon>Agaricomycetidae</taxon>
        <taxon>Agaricales</taxon>
        <taxon>Agaricineae</taxon>
        <taxon>Agaricaceae</taxon>
        <taxon>Macrolepiota</taxon>
    </lineage>
</organism>
<sequence length="124" mass="14085">KLPPVQSIKHKGKMCDDLQDLWLALDDTYNSAEGKIINPLPLQNMREWPPFSTEEALNALHPTANSSPGRDHLNWGHLKTVLVHLQALTNVLTLSNYCIEFSTWPNHFKTSMSVIIPKPNKPDY</sequence>
<dbReference type="AlphaFoldDB" id="A0A9P5X1B6"/>
<feature type="non-terminal residue" evidence="1">
    <location>
        <position position="1"/>
    </location>
</feature>